<evidence type="ECO:0000313" key="4">
    <source>
        <dbReference type="Proteomes" id="UP000295192"/>
    </source>
</evidence>
<dbReference type="InterPro" id="IPR007110">
    <property type="entry name" value="Ig-like_dom"/>
</dbReference>
<keyword evidence="4" id="KW-1185">Reference proteome</keyword>
<sequence>MQEMSEMEESDKTPAGFPVITQGPGTRVIEVGHTVQMQCKAIGNPPPTIYWIINQTKVDMTNPRYVINNARPTDQSPTAGPDPDTAPQPEAELRIGPVCGSRFNNSKRVGHRGGIVSPLLLMATRPQKTTNQSEFCSRLLLPSACAAQAGGLLFCD</sequence>
<comment type="caution">
    <text evidence="3">The sequence shown here is derived from an EMBL/GenBank/DDBJ whole genome shotgun (WGS) entry which is preliminary data.</text>
</comment>
<dbReference type="InterPro" id="IPR013783">
    <property type="entry name" value="Ig-like_fold"/>
</dbReference>
<evidence type="ECO:0000313" key="3">
    <source>
        <dbReference type="EMBL" id="TDG45340.1"/>
    </source>
</evidence>
<accession>A0A484BBF5</accession>
<evidence type="ECO:0000259" key="2">
    <source>
        <dbReference type="PROSITE" id="PS50835"/>
    </source>
</evidence>
<dbReference type="InterPro" id="IPR036179">
    <property type="entry name" value="Ig-like_dom_sf"/>
</dbReference>
<feature type="region of interest" description="Disordered" evidence="1">
    <location>
        <begin position="67"/>
        <end position="89"/>
    </location>
</feature>
<gene>
    <name evidence="3" type="ORF">AWZ03_008241</name>
</gene>
<dbReference type="EMBL" id="LSRL02000080">
    <property type="protein sequence ID" value="TDG45340.1"/>
    <property type="molecule type" value="Genomic_DNA"/>
</dbReference>
<dbReference type="Proteomes" id="UP000295192">
    <property type="component" value="Unassembled WGS sequence"/>
</dbReference>
<evidence type="ECO:0000256" key="1">
    <source>
        <dbReference type="SAM" id="MobiDB-lite"/>
    </source>
</evidence>
<dbReference type="PROSITE" id="PS50835">
    <property type="entry name" value="IG_LIKE"/>
    <property type="match status" value="1"/>
</dbReference>
<name>A0A484BBF5_DRONA</name>
<reference evidence="3 4" key="1">
    <citation type="journal article" date="2019" name="J. Hered.">
        <title>An Improved Genome Assembly for Drosophila navojoa, the Basal Species in the mojavensis Cluster.</title>
        <authorList>
            <person name="Vanderlinde T."/>
            <person name="Dupim E.G."/>
            <person name="Nazario-Yepiz N.O."/>
            <person name="Carvalho A.B."/>
        </authorList>
    </citation>
    <scope>NUCLEOTIDE SEQUENCE [LARGE SCALE GENOMIC DNA]</scope>
    <source>
        <strain evidence="3">Navoj_Jal97</strain>
        <tissue evidence="3">Whole organism</tissue>
    </source>
</reference>
<organism evidence="3 4">
    <name type="scientific">Drosophila navojoa</name>
    <name type="common">Fruit fly</name>
    <dbReference type="NCBI Taxonomy" id="7232"/>
    <lineage>
        <taxon>Eukaryota</taxon>
        <taxon>Metazoa</taxon>
        <taxon>Ecdysozoa</taxon>
        <taxon>Arthropoda</taxon>
        <taxon>Hexapoda</taxon>
        <taxon>Insecta</taxon>
        <taxon>Pterygota</taxon>
        <taxon>Neoptera</taxon>
        <taxon>Endopterygota</taxon>
        <taxon>Diptera</taxon>
        <taxon>Brachycera</taxon>
        <taxon>Muscomorpha</taxon>
        <taxon>Ephydroidea</taxon>
        <taxon>Drosophilidae</taxon>
        <taxon>Drosophila</taxon>
    </lineage>
</organism>
<dbReference type="Pfam" id="PF13927">
    <property type="entry name" value="Ig_3"/>
    <property type="match status" value="1"/>
</dbReference>
<feature type="domain" description="Ig-like" evidence="2">
    <location>
        <begin position="18"/>
        <end position="156"/>
    </location>
</feature>
<dbReference type="STRING" id="7232.A0A484BBF5"/>
<protein>
    <recommendedName>
        <fullName evidence="2">Ig-like domain-containing protein</fullName>
    </recommendedName>
</protein>
<feature type="region of interest" description="Disordered" evidence="1">
    <location>
        <begin position="1"/>
        <end position="21"/>
    </location>
</feature>
<dbReference type="Gene3D" id="2.60.40.10">
    <property type="entry name" value="Immunoglobulins"/>
    <property type="match status" value="1"/>
</dbReference>
<dbReference type="SUPFAM" id="SSF48726">
    <property type="entry name" value="Immunoglobulin"/>
    <property type="match status" value="1"/>
</dbReference>
<dbReference type="AlphaFoldDB" id="A0A484BBF5"/>
<proteinExistence type="predicted"/>